<organism evidence="2 3">
    <name type="scientific">Schizophyllum amplum</name>
    <dbReference type="NCBI Taxonomy" id="97359"/>
    <lineage>
        <taxon>Eukaryota</taxon>
        <taxon>Fungi</taxon>
        <taxon>Dikarya</taxon>
        <taxon>Basidiomycota</taxon>
        <taxon>Agaricomycotina</taxon>
        <taxon>Agaricomycetes</taxon>
        <taxon>Agaricomycetidae</taxon>
        <taxon>Agaricales</taxon>
        <taxon>Schizophyllaceae</taxon>
        <taxon>Schizophyllum</taxon>
    </lineage>
</organism>
<feature type="region of interest" description="Disordered" evidence="1">
    <location>
        <begin position="41"/>
        <end position="60"/>
    </location>
</feature>
<protein>
    <submittedName>
        <fullName evidence="2">Uncharacterized protein</fullName>
    </submittedName>
</protein>
<accession>A0A550BW41</accession>
<feature type="region of interest" description="Disordered" evidence="1">
    <location>
        <begin position="75"/>
        <end position="154"/>
    </location>
</feature>
<comment type="caution">
    <text evidence="2">The sequence shown here is derived from an EMBL/GenBank/DDBJ whole genome shotgun (WGS) entry which is preliminary data.</text>
</comment>
<evidence type="ECO:0000313" key="3">
    <source>
        <dbReference type="Proteomes" id="UP000320762"/>
    </source>
</evidence>
<keyword evidence="3" id="KW-1185">Reference proteome</keyword>
<dbReference type="OrthoDB" id="3119933at2759"/>
<dbReference type="EMBL" id="VDMD01000060">
    <property type="protein sequence ID" value="TRM56758.1"/>
    <property type="molecule type" value="Genomic_DNA"/>
</dbReference>
<feature type="region of interest" description="Disordered" evidence="1">
    <location>
        <begin position="426"/>
        <end position="458"/>
    </location>
</feature>
<feature type="region of interest" description="Disordered" evidence="1">
    <location>
        <begin position="1"/>
        <end position="30"/>
    </location>
</feature>
<evidence type="ECO:0000256" key="1">
    <source>
        <dbReference type="SAM" id="MobiDB-lite"/>
    </source>
</evidence>
<feature type="region of interest" description="Disordered" evidence="1">
    <location>
        <begin position="306"/>
        <end position="327"/>
    </location>
</feature>
<proteinExistence type="predicted"/>
<dbReference type="Proteomes" id="UP000320762">
    <property type="component" value="Unassembled WGS sequence"/>
</dbReference>
<gene>
    <name evidence="2" type="ORF">BD626DRAFT_541044</name>
</gene>
<name>A0A550BW41_9AGAR</name>
<feature type="compositionally biased region" description="Polar residues" evidence="1">
    <location>
        <begin position="137"/>
        <end position="153"/>
    </location>
</feature>
<reference evidence="2 3" key="1">
    <citation type="journal article" date="2019" name="New Phytol.">
        <title>Comparative genomics reveals unique wood-decay strategies and fruiting body development in the Schizophyllaceae.</title>
        <authorList>
            <person name="Almasi E."/>
            <person name="Sahu N."/>
            <person name="Krizsan K."/>
            <person name="Balint B."/>
            <person name="Kovacs G.M."/>
            <person name="Kiss B."/>
            <person name="Cseklye J."/>
            <person name="Drula E."/>
            <person name="Henrissat B."/>
            <person name="Nagy I."/>
            <person name="Chovatia M."/>
            <person name="Adam C."/>
            <person name="LaButti K."/>
            <person name="Lipzen A."/>
            <person name="Riley R."/>
            <person name="Grigoriev I.V."/>
            <person name="Nagy L.G."/>
        </authorList>
    </citation>
    <scope>NUCLEOTIDE SEQUENCE [LARGE SCALE GENOMIC DNA]</scope>
    <source>
        <strain evidence="2 3">NL-1724</strain>
    </source>
</reference>
<evidence type="ECO:0000313" key="2">
    <source>
        <dbReference type="EMBL" id="TRM56758.1"/>
    </source>
</evidence>
<dbReference type="AlphaFoldDB" id="A0A550BW41"/>
<sequence length="458" mass="49576">MAEPARRSGRTVPPNKKKKQGRLSPLRAAVEASVDDNVATTGDVEKTVTSTQPSDKLAVPDGSVVVSANRFVETEAREDNATANEDGADVSSERSFDGAESWVRETPGTRLWTTGTLHLPTPQVGGKDGNESDSMHSSHSLQLKSAATKTSDTVSDDAATKKEKFFARYKKYKDDAVFLFGGHRAYAWAKGGQAPVFRAVGYAPDNASDYPLLGDTLKRLYPAQETMMLWAHCVTLGIVRRVYVGPDGLTESNSPKRGITIAMFDGELYRIACCLNGFTEKPEEPICLPLADNGGLCFTTKSLAKNGKKPGGGSQARGRPELSKTVSTSRYRREGVLEYADDIPIIDGRGRSIDWNIISLDDLKDKSQFSRMANDPVPDSLAAVVYTVNKWGYNDQPQNYMSFNVNAIVAMSGDIDKTAFSAAFGSKDKRTAGKPRVRGPSPHATSSTAKKSKTGDDL</sequence>